<organism evidence="1 2">
    <name type="scientific">Collybiopsis confluens</name>
    <dbReference type="NCBI Taxonomy" id="2823264"/>
    <lineage>
        <taxon>Eukaryota</taxon>
        <taxon>Fungi</taxon>
        <taxon>Dikarya</taxon>
        <taxon>Basidiomycota</taxon>
        <taxon>Agaricomycotina</taxon>
        <taxon>Agaricomycetes</taxon>
        <taxon>Agaricomycetidae</taxon>
        <taxon>Agaricales</taxon>
        <taxon>Marasmiineae</taxon>
        <taxon>Omphalotaceae</taxon>
        <taxon>Collybiopsis</taxon>
    </lineage>
</organism>
<dbReference type="EMBL" id="JAACJN010000050">
    <property type="protein sequence ID" value="KAF5382847.1"/>
    <property type="molecule type" value="Genomic_DNA"/>
</dbReference>
<gene>
    <name evidence="1" type="ORF">D9757_007290</name>
</gene>
<evidence type="ECO:0000313" key="1">
    <source>
        <dbReference type="EMBL" id="KAF5382847.1"/>
    </source>
</evidence>
<protein>
    <submittedName>
        <fullName evidence="1">Uncharacterized protein</fullName>
    </submittedName>
</protein>
<sequence length="226" mass="26365">MTSRRIIRWYLWLTKASKLSSFRESESVKQFVNILTFPALDKLAFTYDDDEDKWLTHDVIYWPPTTMNAFIERSACNLTVLIIQTVSISDTDLLSFLYATPLLQVLHVHEPNPGNLDKDSKAILSFPITAVFLQNMTAYMAIFTRQKLLPMLEELSLTIHHRKFYQDDFVCMVTSRYHSLGFEYLSTVKLTLGSKDDPWTGEEESIDIDDLARSLDDGFDLRWFKW</sequence>
<dbReference type="Proteomes" id="UP000518752">
    <property type="component" value="Unassembled WGS sequence"/>
</dbReference>
<accession>A0A8H5HGN1</accession>
<reference evidence="1 2" key="1">
    <citation type="journal article" date="2020" name="ISME J.">
        <title>Uncovering the hidden diversity of litter-decomposition mechanisms in mushroom-forming fungi.</title>
        <authorList>
            <person name="Floudas D."/>
            <person name="Bentzer J."/>
            <person name="Ahren D."/>
            <person name="Johansson T."/>
            <person name="Persson P."/>
            <person name="Tunlid A."/>
        </authorList>
    </citation>
    <scope>NUCLEOTIDE SEQUENCE [LARGE SCALE GENOMIC DNA]</scope>
    <source>
        <strain evidence="1 2">CBS 406.79</strain>
    </source>
</reference>
<evidence type="ECO:0000313" key="2">
    <source>
        <dbReference type="Proteomes" id="UP000518752"/>
    </source>
</evidence>
<dbReference type="OrthoDB" id="3055278at2759"/>
<dbReference type="AlphaFoldDB" id="A0A8H5HGN1"/>
<comment type="caution">
    <text evidence="1">The sequence shown here is derived from an EMBL/GenBank/DDBJ whole genome shotgun (WGS) entry which is preliminary data.</text>
</comment>
<keyword evidence="2" id="KW-1185">Reference proteome</keyword>
<name>A0A8H5HGN1_9AGAR</name>
<proteinExistence type="predicted"/>